<dbReference type="CDD" id="cd00093">
    <property type="entry name" value="HTH_XRE"/>
    <property type="match status" value="1"/>
</dbReference>
<accession>A0ABU5E7G5</accession>
<sequence>MGRETNDRIRNRITKSALPPDGTANGAKGAGATKAADLWLGQQLRALRKGRDLSLTELAERTGLSIGNLSQIERGVSSPSVRSLKKLSEALQVPVGDLFQETDLPPAEEMNYIVRRKTRPMLHLSDTGLQKELLTPTTPGALQMLLVTLQPGGSSGPEFYTHRGEEAGLVLSGALELFIEDERFLLKEGDTFRFKSTQPHRFVNVSAKVTTVLWVTTPPGY</sequence>
<dbReference type="PANTHER" id="PTHR46797">
    <property type="entry name" value="HTH-TYPE TRANSCRIPTIONAL REGULATOR"/>
    <property type="match status" value="1"/>
</dbReference>
<keyword evidence="1" id="KW-0238">DNA-binding</keyword>
<protein>
    <submittedName>
        <fullName evidence="4">Cupin domain-containing protein</fullName>
    </submittedName>
</protein>
<dbReference type="EMBL" id="JAXCLW010000001">
    <property type="protein sequence ID" value="MDY0882104.1"/>
    <property type="molecule type" value="Genomic_DNA"/>
</dbReference>
<dbReference type="Proteomes" id="UP001279642">
    <property type="component" value="Unassembled WGS sequence"/>
</dbReference>
<dbReference type="InterPro" id="IPR011051">
    <property type="entry name" value="RmlC_Cupin_sf"/>
</dbReference>
<dbReference type="PANTHER" id="PTHR46797:SF2">
    <property type="entry name" value="TRANSCRIPTIONAL REGULATOR"/>
    <property type="match status" value="1"/>
</dbReference>
<dbReference type="InterPro" id="IPR014710">
    <property type="entry name" value="RmlC-like_jellyroll"/>
</dbReference>
<dbReference type="RefSeq" id="WP_320507136.1">
    <property type="nucleotide sequence ID" value="NZ_JAXCLW010000001.1"/>
</dbReference>
<dbReference type="InterPro" id="IPR001387">
    <property type="entry name" value="Cro/C1-type_HTH"/>
</dbReference>
<dbReference type="SUPFAM" id="SSF47413">
    <property type="entry name" value="lambda repressor-like DNA-binding domains"/>
    <property type="match status" value="1"/>
</dbReference>
<dbReference type="Gene3D" id="1.10.260.40">
    <property type="entry name" value="lambda repressor-like DNA-binding domains"/>
    <property type="match status" value="1"/>
</dbReference>
<comment type="caution">
    <text evidence="4">The sequence shown here is derived from an EMBL/GenBank/DDBJ whole genome shotgun (WGS) entry which is preliminary data.</text>
</comment>
<proteinExistence type="predicted"/>
<reference evidence="4 5" key="1">
    <citation type="journal article" date="2016" name="Antonie Van Leeuwenhoek">
        <title>Dongia soli sp. nov., isolated from soil from Dokdo, Korea.</title>
        <authorList>
            <person name="Kim D.U."/>
            <person name="Lee H."/>
            <person name="Kim H."/>
            <person name="Kim S.G."/>
            <person name="Ka J.O."/>
        </authorList>
    </citation>
    <scope>NUCLEOTIDE SEQUENCE [LARGE SCALE GENOMIC DNA]</scope>
    <source>
        <strain evidence="4 5">D78</strain>
    </source>
</reference>
<feature type="domain" description="HTH cro/C1-type" evidence="3">
    <location>
        <begin position="44"/>
        <end position="98"/>
    </location>
</feature>
<dbReference type="Gene3D" id="2.60.120.10">
    <property type="entry name" value="Jelly Rolls"/>
    <property type="match status" value="1"/>
</dbReference>
<evidence type="ECO:0000259" key="3">
    <source>
        <dbReference type="PROSITE" id="PS50943"/>
    </source>
</evidence>
<dbReference type="SUPFAM" id="SSF51182">
    <property type="entry name" value="RmlC-like cupins"/>
    <property type="match status" value="1"/>
</dbReference>
<evidence type="ECO:0000313" key="5">
    <source>
        <dbReference type="Proteomes" id="UP001279642"/>
    </source>
</evidence>
<dbReference type="Pfam" id="PF01381">
    <property type="entry name" value="HTH_3"/>
    <property type="match status" value="1"/>
</dbReference>
<dbReference type="PROSITE" id="PS50943">
    <property type="entry name" value="HTH_CROC1"/>
    <property type="match status" value="1"/>
</dbReference>
<name>A0ABU5E7G5_9PROT</name>
<organism evidence="4 5">
    <name type="scientific">Dongia soli</name>
    <dbReference type="NCBI Taxonomy" id="600628"/>
    <lineage>
        <taxon>Bacteria</taxon>
        <taxon>Pseudomonadati</taxon>
        <taxon>Pseudomonadota</taxon>
        <taxon>Alphaproteobacteria</taxon>
        <taxon>Rhodospirillales</taxon>
        <taxon>Dongiaceae</taxon>
        <taxon>Dongia</taxon>
    </lineage>
</organism>
<dbReference type="SMART" id="SM00530">
    <property type="entry name" value="HTH_XRE"/>
    <property type="match status" value="1"/>
</dbReference>
<dbReference type="CDD" id="cd02209">
    <property type="entry name" value="cupin_XRE_C"/>
    <property type="match status" value="1"/>
</dbReference>
<keyword evidence="5" id="KW-1185">Reference proteome</keyword>
<dbReference type="InterPro" id="IPR010982">
    <property type="entry name" value="Lambda_DNA-bd_dom_sf"/>
</dbReference>
<gene>
    <name evidence="4" type="ORF">SMD27_04560</name>
</gene>
<evidence type="ECO:0000256" key="1">
    <source>
        <dbReference type="ARBA" id="ARBA00023125"/>
    </source>
</evidence>
<dbReference type="InterPro" id="IPR050807">
    <property type="entry name" value="TransReg_Diox_bact_type"/>
</dbReference>
<dbReference type="InterPro" id="IPR013096">
    <property type="entry name" value="Cupin_2"/>
</dbReference>
<evidence type="ECO:0000313" key="4">
    <source>
        <dbReference type="EMBL" id="MDY0882104.1"/>
    </source>
</evidence>
<feature type="compositionally biased region" description="Basic and acidic residues" evidence="2">
    <location>
        <begin position="1"/>
        <end position="10"/>
    </location>
</feature>
<evidence type="ECO:0000256" key="2">
    <source>
        <dbReference type="SAM" id="MobiDB-lite"/>
    </source>
</evidence>
<dbReference type="Pfam" id="PF07883">
    <property type="entry name" value="Cupin_2"/>
    <property type="match status" value="1"/>
</dbReference>
<feature type="region of interest" description="Disordered" evidence="2">
    <location>
        <begin position="1"/>
        <end position="30"/>
    </location>
</feature>